<comment type="caution">
    <text evidence="1">The sequence shown here is derived from an EMBL/GenBank/DDBJ whole genome shotgun (WGS) entry which is preliminary data.</text>
</comment>
<sequence length="100" mass="11703">AWSLKKLSNEIFRVSKEESYLILEIDHLLKKTKKGRKELLKKGFEETGPFGASELGEEVNRLYSKEEKPIYLGIAQGKTIRDDMDKLFITNPNLYMIYFK</sequence>
<organism evidence="1">
    <name type="scientific">marine sediment metagenome</name>
    <dbReference type="NCBI Taxonomy" id="412755"/>
    <lineage>
        <taxon>unclassified sequences</taxon>
        <taxon>metagenomes</taxon>
        <taxon>ecological metagenomes</taxon>
    </lineage>
</organism>
<gene>
    <name evidence="1" type="ORF">LCGC14_2618360</name>
</gene>
<name>A0A0F9CWI4_9ZZZZ</name>
<accession>A0A0F9CWI4</accession>
<protein>
    <submittedName>
        <fullName evidence="1">Uncharacterized protein</fullName>
    </submittedName>
</protein>
<feature type="non-terminal residue" evidence="1">
    <location>
        <position position="1"/>
    </location>
</feature>
<reference evidence="1" key="1">
    <citation type="journal article" date="2015" name="Nature">
        <title>Complex archaea that bridge the gap between prokaryotes and eukaryotes.</title>
        <authorList>
            <person name="Spang A."/>
            <person name="Saw J.H."/>
            <person name="Jorgensen S.L."/>
            <person name="Zaremba-Niedzwiedzka K."/>
            <person name="Martijn J."/>
            <person name="Lind A.E."/>
            <person name="van Eijk R."/>
            <person name="Schleper C."/>
            <person name="Guy L."/>
            <person name="Ettema T.J."/>
        </authorList>
    </citation>
    <scope>NUCLEOTIDE SEQUENCE</scope>
</reference>
<dbReference type="EMBL" id="LAZR01044622">
    <property type="protein sequence ID" value="KKL04208.1"/>
    <property type="molecule type" value="Genomic_DNA"/>
</dbReference>
<dbReference type="AlphaFoldDB" id="A0A0F9CWI4"/>
<evidence type="ECO:0000313" key="1">
    <source>
        <dbReference type="EMBL" id="KKL04208.1"/>
    </source>
</evidence>
<proteinExistence type="predicted"/>